<comment type="caution">
    <text evidence="1">The sequence shown here is derived from an EMBL/GenBank/DDBJ whole genome shotgun (WGS) entry which is preliminary data.</text>
</comment>
<proteinExistence type="predicted"/>
<dbReference type="AlphaFoldDB" id="X0RLQ2"/>
<gene>
    <name evidence="1" type="ORF">S01H1_12684</name>
</gene>
<dbReference type="EMBL" id="BARS01006523">
    <property type="protein sequence ID" value="GAF69764.1"/>
    <property type="molecule type" value="Genomic_DNA"/>
</dbReference>
<evidence type="ECO:0000313" key="1">
    <source>
        <dbReference type="EMBL" id="GAF69764.1"/>
    </source>
</evidence>
<reference evidence="1" key="1">
    <citation type="journal article" date="2014" name="Front. Microbiol.">
        <title>High frequency of phylogenetically diverse reductive dehalogenase-homologous genes in deep subseafloor sedimentary metagenomes.</title>
        <authorList>
            <person name="Kawai M."/>
            <person name="Futagami T."/>
            <person name="Toyoda A."/>
            <person name="Takaki Y."/>
            <person name="Nishi S."/>
            <person name="Hori S."/>
            <person name="Arai W."/>
            <person name="Tsubouchi T."/>
            <person name="Morono Y."/>
            <person name="Uchiyama I."/>
            <person name="Ito T."/>
            <person name="Fujiyama A."/>
            <person name="Inagaki F."/>
            <person name="Takami H."/>
        </authorList>
    </citation>
    <scope>NUCLEOTIDE SEQUENCE</scope>
    <source>
        <strain evidence="1">Expedition CK06-06</strain>
    </source>
</reference>
<sequence length="165" mass="18390">MSAVINNEYQTALLFKQFTGVAATQLNSQFSNEPFRAIVNIFSRDVFIEDIPDQAPISIYNLDNSANWADSSSNGGASIQPSVDSVSSSNFGALYPDSKLQFYKNVTLDPVPGSQNRVWRKLDSNGNNILRDCINFKYDDVNSTYLMRIKYSTNGTTYINNSINS</sequence>
<accession>X0RLQ2</accession>
<organism evidence="1">
    <name type="scientific">marine sediment metagenome</name>
    <dbReference type="NCBI Taxonomy" id="412755"/>
    <lineage>
        <taxon>unclassified sequences</taxon>
        <taxon>metagenomes</taxon>
        <taxon>ecological metagenomes</taxon>
    </lineage>
</organism>
<protein>
    <submittedName>
        <fullName evidence="1">Uncharacterized protein</fullName>
    </submittedName>
</protein>
<name>X0RLQ2_9ZZZZ</name>
<feature type="non-terminal residue" evidence="1">
    <location>
        <position position="165"/>
    </location>
</feature>